<comment type="caution">
    <text evidence="3">The sequence shown here is derived from an EMBL/GenBank/DDBJ whole genome shotgun (WGS) entry which is preliminary data.</text>
</comment>
<organism evidence="3 4">
    <name type="scientific">Perilla frutescens var. hirtella</name>
    <name type="common">Perilla citriodora</name>
    <name type="synonym">Perilla setoyensis</name>
    <dbReference type="NCBI Taxonomy" id="608512"/>
    <lineage>
        <taxon>Eukaryota</taxon>
        <taxon>Viridiplantae</taxon>
        <taxon>Streptophyta</taxon>
        <taxon>Embryophyta</taxon>
        <taxon>Tracheophyta</taxon>
        <taxon>Spermatophyta</taxon>
        <taxon>Magnoliopsida</taxon>
        <taxon>eudicotyledons</taxon>
        <taxon>Gunneridae</taxon>
        <taxon>Pentapetalae</taxon>
        <taxon>asterids</taxon>
        <taxon>lamiids</taxon>
        <taxon>Lamiales</taxon>
        <taxon>Lamiaceae</taxon>
        <taxon>Nepetoideae</taxon>
        <taxon>Elsholtzieae</taxon>
        <taxon>Perilla</taxon>
    </lineage>
</organism>
<dbReference type="PROSITE" id="PS50217">
    <property type="entry name" value="BZIP"/>
    <property type="match status" value="1"/>
</dbReference>
<dbReference type="InterPro" id="IPR031106">
    <property type="entry name" value="C/EBP"/>
</dbReference>
<dbReference type="Pfam" id="PF07716">
    <property type="entry name" value="bZIP_2"/>
    <property type="match status" value="1"/>
</dbReference>
<evidence type="ECO:0000256" key="1">
    <source>
        <dbReference type="SAM" id="MobiDB-lite"/>
    </source>
</evidence>
<protein>
    <submittedName>
        <fullName evidence="3">Basic-leucine zipper transcription factor family protein</fullName>
    </submittedName>
</protein>
<proteinExistence type="predicted"/>
<evidence type="ECO:0000313" key="4">
    <source>
        <dbReference type="Proteomes" id="UP001190926"/>
    </source>
</evidence>
<dbReference type="AlphaFoldDB" id="A0AAD4PAP2"/>
<dbReference type="Proteomes" id="UP001190926">
    <property type="component" value="Unassembled WGS sequence"/>
</dbReference>
<dbReference type="SUPFAM" id="SSF57959">
    <property type="entry name" value="Leucine zipper domain"/>
    <property type="match status" value="1"/>
</dbReference>
<feature type="domain" description="BZIP" evidence="2">
    <location>
        <begin position="105"/>
        <end position="152"/>
    </location>
</feature>
<evidence type="ECO:0000259" key="2">
    <source>
        <dbReference type="PROSITE" id="PS50217"/>
    </source>
</evidence>
<dbReference type="InterPro" id="IPR004827">
    <property type="entry name" value="bZIP"/>
</dbReference>
<dbReference type="GO" id="GO:0000981">
    <property type="term" value="F:DNA-binding transcription factor activity, RNA polymerase II-specific"/>
    <property type="evidence" value="ECO:0007669"/>
    <property type="project" value="TreeGrafter"/>
</dbReference>
<dbReference type="EMBL" id="SDAM02000062">
    <property type="protein sequence ID" value="KAH6833003.1"/>
    <property type="molecule type" value="Genomic_DNA"/>
</dbReference>
<dbReference type="PANTHER" id="PTHR23334">
    <property type="entry name" value="CCAAT/ENHANCER BINDING PROTEIN"/>
    <property type="match status" value="1"/>
</dbReference>
<dbReference type="PANTHER" id="PTHR23334:SF49">
    <property type="entry name" value="BASIC LEUCINE ZIPPER 23"/>
    <property type="match status" value="1"/>
</dbReference>
<gene>
    <name evidence="3" type="ORF">C2S53_014192</name>
</gene>
<dbReference type="Gene3D" id="1.20.5.170">
    <property type="match status" value="1"/>
</dbReference>
<name>A0AAD4PAP2_PERFH</name>
<dbReference type="GO" id="GO:0006351">
    <property type="term" value="P:DNA-templated transcription"/>
    <property type="evidence" value="ECO:0007669"/>
    <property type="project" value="InterPro"/>
</dbReference>
<evidence type="ECO:0000313" key="3">
    <source>
        <dbReference type="EMBL" id="KAH6833003.1"/>
    </source>
</evidence>
<sequence length="312" mass="34405">MDDGDLDFPSDQMLSCLDMTNAQSSCSFDIDEFLGRTQSCNDALGRTEAYTDVLGRTQACTHAHACNPSGPDKSHTHTCIHVHTQIMPSPSEGQDPSDDTAESVDKKAKKRPLGNREAVRKYREKKKARAASLEDEVIRLRALNQQLMKRLQGQALLEAEIARLKCLLVDIRGRIEGEIGSFPYQKPNKSGDVYQNITNPNIPGTYVMNPCNMQRSDPLYCLHPGSEAALNGQGLADCGFDNLQCSGNQNSDLEEYPDCGLGSVNLVSSANASNGGKRKGKPFFFFSLPYEERTDKRTYLVKISDCLLVCVL</sequence>
<keyword evidence="4" id="KW-1185">Reference proteome</keyword>
<reference evidence="3 4" key="1">
    <citation type="journal article" date="2021" name="Nat. Commun.">
        <title>Incipient diploidization of the medicinal plant Perilla within 10,000 years.</title>
        <authorList>
            <person name="Zhang Y."/>
            <person name="Shen Q."/>
            <person name="Leng L."/>
            <person name="Zhang D."/>
            <person name="Chen S."/>
            <person name="Shi Y."/>
            <person name="Ning Z."/>
            <person name="Chen S."/>
        </authorList>
    </citation>
    <scope>NUCLEOTIDE SEQUENCE [LARGE SCALE GENOMIC DNA]</scope>
    <source>
        <strain evidence="4">cv. PC099</strain>
    </source>
</reference>
<feature type="region of interest" description="Disordered" evidence="1">
    <location>
        <begin position="86"/>
        <end position="126"/>
    </location>
</feature>
<dbReference type="SMART" id="SM00338">
    <property type="entry name" value="BRLZ"/>
    <property type="match status" value="1"/>
</dbReference>
<accession>A0AAD4PAP2</accession>
<dbReference type="CDD" id="cd14686">
    <property type="entry name" value="bZIP"/>
    <property type="match status" value="1"/>
</dbReference>
<dbReference type="GO" id="GO:0000978">
    <property type="term" value="F:RNA polymerase II cis-regulatory region sequence-specific DNA binding"/>
    <property type="evidence" value="ECO:0007669"/>
    <property type="project" value="TreeGrafter"/>
</dbReference>
<dbReference type="InterPro" id="IPR046347">
    <property type="entry name" value="bZIP_sf"/>
</dbReference>